<dbReference type="GO" id="GO:0004252">
    <property type="term" value="F:serine-type endopeptidase activity"/>
    <property type="evidence" value="ECO:0007669"/>
    <property type="project" value="InterPro"/>
</dbReference>
<proteinExistence type="predicted"/>
<feature type="non-terminal residue" evidence="1">
    <location>
        <position position="1"/>
    </location>
</feature>
<evidence type="ECO:0000313" key="2">
    <source>
        <dbReference type="Proteomes" id="UP001221757"/>
    </source>
</evidence>
<dbReference type="InterPro" id="IPR036852">
    <property type="entry name" value="Peptidase_S8/S53_dom_sf"/>
</dbReference>
<dbReference type="AlphaFoldDB" id="A0AAD7GJM6"/>
<keyword evidence="2" id="KW-1185">Reference proteome</keyword>
<dbReference type="Proteomes" id="UP001221757">
    <property type="component" value="Unassembled WGS sequence"/>
</dbReference>
<comment type="caution">
    <text evidence="1">The sequence shown here is derived from an EMBL/GenBank/DDBJ whole genome shotgun (WGS) entry which is preliminary data.</text>
</comment>
<dbReference type="Gene3D" id="3.40.50.200">
    <property type="entry name" value="Peptidase S8/S53 domain"/>
    <property type="match status" value="1"/>
</dbReference>
<sequence>GLRSLGFLNSLLYSKPVSGFNDITVGKNPGWQWVRHAGVLSARKDAQQWI</sequence>
<dbReference type="EMBL" id="JARKIE010000044">
    <property type="protein sequence ID" value="KAJ7693925.1"/>
    <property type="molecule type" value="Genomic_DNA"/>
</dbReference>
<reference evidence="1" key="1">
    <citation type="submission" date="2023-03" db="EMBL/GenBank/DDBJ databases">
        <title>Massive genome expansion in bonnet fungi (Mycena s.s.) driven by repeated elements and novel gene families across ecological guilds.</title>
        <authorList>
            <consortium name="Lawrence Berkeley National Laboratory"/>
            <person name="Harder C.B."/>
            <person name="Miyauchi S."/>
            <person name="Viragh M."/>
            <person name="Kuo A."/>
            <person name="Thoen E."/>
            <person name="Andreopoulos B."/>
            <person name="Lu D."/>
            <person name="Skrede I."/>
            <person name="Drula E."/>
            <person name="Henrissat B."/>
            <person name="Morin E."/>
            <person name="Kohler A."/>
            <person name="Barry K."/>
            <person name="LaButti K."/>
            <person name="Morin E."/>
            <person name="Salamov A."/>
            <person name="Lipzen A."/>
            <person name="Mereny Z."/>
            <person name="Hegedus B."/>
            <person name="Baldrian P."/>
            <person name="Stursova M."/>
            <person name="Weitz H."/>
            <person name="Taylor A."/>
            <person name="Grigoriev I.V."/>
            <person name="Nagy L.G."/>
            <person name="Martin F."/>
            <person name="Kauserud H."/>
        </authorList>
    </citation>
    <scope>NUCLEOTIDE SEQUENCE</scope>
    <source>
        <strain evidence="1">CBHHK067</strain>
    </source>
</reference>
<organism evidence="1 2">
    <name type="scientific">Mycena rosella</name>
    <name type="common">Pink bonnet</name>
    <name type="synonym">Agaricus rosellus</name>
    <dbReference type="NCBI Taxonomy" id="1033263"/>
    <lineage>
        <taxon>Eukaryota</taxon>
        <taxon>Fungi</taxon>
        <taxon>Dikarya</taxon>
        <taxon>Basidiomycota</taxon>
        <taxon>Agaricomycotina</taxon>
        <taxon>Agaricomycetes</taxon>
        <taxon>Agaricomycetidae</taxon>
        <taxon>Agaricales</taxon>
        <taxon>Marasmiineae</taxon>
        <taxon>Mycenaceae</taxon>
        <taxon>Mycena</taxon>
    </lineage>
</organism>
<accession>A0AAD7GJM6</accession>
<dbReference type="GO" id="GO:0006508">
    <property type="term" value="P:proteolysis"/>
    <property type="evidence" value="ECO:0007669"/>
    <property type="project" value="InterPro"/>
</dbReference>
<protein>
    <submittedName>
        <fullName evidence="1">Uncharacterized protein</fullName>
    </submittedName>
</protein>
<name>A0AAD7GJM6_MYCRO</name>
<evidence type="ECO:0000313" key="1">
    <source>
        <dbReference type="EMBL" id="KAJ7693925.1"/>
    </source>
</evidence>
<gene>
    <name evidence="1" type="ORF">B0H17DRAFT_932539</name>
</gene>